<protein>
    <submittedName>
        <fullName evidence="1">11612_t:CDS:1</fullName>
    </submittedName>
</protein>
<name>A0A9W4X6I3_9GLOM</name>
<gene>
    <name evidence="1" type="ORF">FWILDA_LOCUS18621</name>
</gene>
<keyword evidence="2" id="KW-1185">Reference proteome</keyword>
<feature type="non-terminal residue" evidence="1">
    <location>
        <position position="1"/>
    </location>
</feature>
<dbReference type="Proteomes" id="UP001153678">
    <property type="component" value="Unassembled WGS sequence"/>
</dbReference>
<comment type="caution">
    <text evidence="1">The sequence shown here is derived from an EMBL/GenBank/DDBJ whole genome shotgun (WGS) entry which is preliminary data.</text>
</comment>
<evidence type="ECO:0000313" key="2">
    <source>
        <dbReference type="Proteomes" id="UP001153678"/>
    </source>
</evidence>
<reference evidence="1" key="1">
    <citation type="submission" date="2022-08" db="EMBL/GenBank/DDBJ databases">
        <authorList>
            <person name="Kallberg Y."/>
            <person name="Tangrot J."/>
            <person name="Rosling A."/>
        </authorList>
    </citation>
    <scope>NUCLEOTIDE SEQUENCE</scope>
    <source>
        <strain evidence="1">Wild A</strain>
    </source>
</reference>
<proteinExistence type="predicted"/>
<sequence length="101" mass="11962">DVNAKKLVHAKLFEQIKFAVFNNFHIITLRDFNANMDKPQLPSSQHIIDCKAVEITSQLSDHLIVIVKIENFLDIKHNRRNIPLKRIFDFNKMTDETWKLF</sequence>
<accession>A0A9W4X6I3</accession>
<organism evidence="1 2">
    <name type="scientific">Funneliformis geosporum</name>
    <dbReference type="NCBI Taxonomy" id="1117311"/>
    <lineage>
        <taxon>Eukaryota</taxon>
        <taxon>Fungi</taxon>
        <taxon>Fungi incertae sedis</taxon>
        <taxon>Mucoromycota</taxon>
        <taxon>Glomeromycotina</taxon>
        <taxon>Glomeromycetes</taxon>
        <taxon>Glomerales</taxon>
        <taxon>Glomeraceae</taxon>
        <taxon>Funneliformis</taxon>
    </lineage>
</organism>
<dbReference type="EMBL" id="CAMKVN010018880">
    <property type="protein sequence ID" value="CAI2198535.1"/>
    <property type="molecule type" value="Genomic_DNA"/>
</dbReference>
<feature type="non-terminal residue" evidence="1">
    <location>
        <position position="101"/>
    </location>
</feature>
<evidence type="ECO:0000313" key="1">
    <source>
        <dbReference type="EMBL" id="CAI2198535.1"/>
    </source>
</evidence>
<dbReference type="AlphaFoldDB" id="A0A9W4X6I3"/>